<reference evidence="2 3" key="1">
    <citation type="submission" date="2021-02" db="EMBL/GenBank/DDBJ databases">
        <title>Characterization of Marinitoga sp. nov. str. BP5-C20A.</title>
        <authorList>
            <person name="Erauso G."/>
            <person name="Postec A."/>
        </authorList>
    </citation>
    <scope>NUCLEOTIDE SEQUENCE [LARGE SCALE GENOMIC DNA]</scope>
    <source>
        <strain evidence="2 3">BP5-C20A</strain>
    </source>
</reference>
<name>A0ABY8PSH6_9BACT</name>
<keyword evidence="1" id="KW-0472">Membrane</keyword>
<keyword evidence="1" id="KW-0812">Transmembrane</keyword>
<accession>A0ABY8PSH6</accession>
<dbReference type="EMBL" id="CP069362">
    <property type="protein sequence ID" value="WGS65591.1"/>
    <property type="molecule type" value="Genomic_DNA"/>
</dbReference>
<dbReference type="RefSeq" id="WP_281000169.1">
    <property type="nucleotide sequence ID" value="NZ_CP069362.1"/>
</dbReference>
<keyword evidence="3" id="KW-1185">Reference proteome</keyword>
<evidence type="ECO:0000313" key="2">
    <source>
        <dbReference type="EMBL" id="WGS65591.1"/>
    </source>
</evidence>
<dbReference type="Proteomes" id="UP001232493">
    <property type="component" value="Chromosome"/>
</dbReference>
<feature type="transmembrane region" description="Helical" evidence="1">
    <location>
        <begin position="20"/>
        <end position="40"/>
    </location>
</feature>
<evidence type="ECO:0000256" key="1">
    <source>
        <dbReference type="SAM" id="Phobius"/>
    </source>
</evidence>
<organism evidence="2 3">
    <name type="scientific">Marinitoga aeolica</name>
    <dbReference type="NCBI Taxonomy" id="2809031"/>
    <lineage>
        <taxon>Bacteria</taxon>
        <taxon>Thermotogati</taxon>
        <taxon>Thermotogota</taxon>
        <taxon>Thermotogae</taxon>
        <taxon>Petrotogales</taxon>
        <taxon>Petrotogaceae</taxon>
        <taxon>Marinitoga</taxon>
    </lineage>
</organism>
<protein>
    <submittedName>
        <fullName evidence="2">Uncharacterized protein</fullName>
    </submittedName>
</protein>
<proteinExistence type="predicted"/>
<gene>
    <name evidence="2" type="ORF">JRV97_03270</name>
</gene>
<feature type="transmembrane region" description="Helical" evidence="1">
    <location>
        <begin position="70"/>
        <end position="87"/>
    </location>
</feature>
<evidence type="ECO:0000313" key="3">
    <source>
        <dbReference type="Proteomes" id="UP001232493"/>
    </source>
</evidence>
<keyword evidence="1" id="KW-1133">Transmembrane helix</keyword>
<sequence length="235" mass="27260">MNYIVLSILFGLTPLVQFFIKGWLFFGISLIAFIIFYQILKSKGKQAFSFLSATIIGSEAFALLFGFTNFFILFYLLVVSGIFLVAANEEKKVDILRDYLKINNFNSKKWDYYHLFFGRGEISSIEEVGKLIPSIFAIGEGKIAYSVKMPNGDYYNQIIPIENVNSYDLYDIKGNQELYYVKIQDLFLPNRRLRTLHKPYLESFCLTISTKDGELISFYEEPDILQKIIKKLDEI</sequence>